<feature type="compositionally biased region" description="Polar residues" evidence="1">
    <location>
        <begin position="56"/>
        <end position="65"/>
    </location>
</feature>
<name>A0A2P5A330_9HYPO</name>
<dbReference type="Proteomes" id="UP000054821">
    <property type="component" value="Unassembled WGS sequence"/>
</dbReference>
<keyword evidence="3" id="KW-1185">Reference proteome</keyword>
<feature type="compositionally biased region" description="Basic and acidic residues" evidence="1">
    <location>
        <begin position="11"/>
        <end position="25"/>
    </location>
</feature>
<dbReference type="RefSeq" id="XP_024406761.1">
    <property type="nucleotide sequence ID" value="XM_024548546.1"/>
</dbReference>
<feature type="region of interest" description="Disordered" evidence="1">
    <location>
        <begin position="110"/>
        <end position="436"/>
    </location>
</feature>
<feature type="compositionally biased region" description="Low complexity" evidence="1">
    <location>
        <begin position="210"/>
        <end position="247"/>
    </location>
</feature>
<sequence length="436" mass="44750">MSAVKNLRAMFENKGDASPADEDRALSGSPRPLNKVRSSFVAIERNGVIGLMRDNGSASRDSSARPSLDIPREPAPTSQDKPPMSSASVASMSSAMDKLSAGVARASFELRGAVSDQPSHNPDKKTTKMTKPAATKTLAKPAATKSATTTTRTAATRTAAAAAAAPKPAARAIPKPAATATKATTDASRRAGVRPTQRTAESSAVKRESSAAARSTATARPRGGAATSTVRKPLASKAADNGSAAARARTKSPTKPVGLPSSLVAPTASSVSKTGAAGTAQARQTNSRQGVHASGRATSSAGSAKRPTSRARPSIGPPPVKPTREAPKKAKDVDEGFLARMMRPTQASTSKFQEPTTPPKKSGSRAGSRPSTAGTVASGASDGSHYDNSPSKKTSPKKLVGKKSPSPTLEEEKPVAEIKEAVEEPVKEPAKHPHKQ</sequence>
<feature type="compositionally biased region" description="Basic and acidic residues" evidence="1">
    <location>
        <begin position="410"/>
        <end position="436"/>
    </location>
</feature>
<proteinExistence type="predicted"/>
<feature type="compositionally biased region" description="Low complexity" evidence="1">
    <location>
        <begin position="129"/>
        <end position="186"/>
    </location>
</feature>
<gene>
    <name evidence="2" type="ORF">TGAM01_v200377</name>
</gene>
<feature type="compositionally biased region" description="Polar residues" evidence="1">
    <location>
        <begin position="345"/>
        <end position="355"/>
    </location>
</feature>
<dbReference type="EMBL" id="JPDN02000001">
    <property type="protein sequence ID" value="PON30957.1"/>
    <property type="molecule type" value="Genomic_DNA"/>
</dbReference>
<accession>A0A2P5A330</accession>
<feature type="compositionally biased region" description="Basic and acidic residues" evidence="1">
    <location>
        <begin position="322"/>
        <end position="334"/>
    </location>
</feature>
<comment type="caution">
    <text evidence="2">The sequence shown here is derived from an EMBL/GenBank/DDBJ whole genome shotgun (WGS) entry which is preliminary data.</text>
</comment>
<evidence type="ECO:0000256" key="1">
    <source>
        <dbReference type="SAM" id="MobiDB-lite"/>
    </source>
</evidence>
<feature type="compositionally biased region" description="Low complexity" evidence="1">
    <location>
        <begin position="293"/>
        <end position="304"/>
    </location>
</feature>
<feature type="region of interest" description="Disordered" evidence="1">
    <location>
        <begin position="1"/>
        <end position="98"/>
    </location>
</feature>
<reference evidence="2 3" key="1">
    <citation type="journal article" date="2016" name="Genome Announc.">
        <title>Draft Whole-Genome Sequence of Trichoderma gamsii T6085, a Promising Biocontrol Agent of Fusarium Head Blight on Wheat.</title>
        <authorList>
            <person name="Baroncelli R."/>
            <person name="Zapparata A."/>
            <person name="Piaggeschi G."/>
            <person name="Sarrocco S."/>
            <person name="Vannacci G."/>
        </authorList>
    </citation>
    <scope>NUCLEOTIDE SEQUENCE [LARGE SCALE GENOMIC DNA]</scope>
    <source>
        <strain evidence="2 3">T6085</strain>
    </source>
</reference>
<protein>
    <submittedName>
        <fullName evidence="2">Uncharacterized protein</fullName>
    </submittedName>
</protein>
<feature type="compositionally biased region" description="Low complexity" evidence="1">
    <location>
        <begin position="274"/>
        <end position="285"/>
    </location>
</feature>
<dbReference type="AlphaFoldDB" id="A0A2P5A330"/>
<feature type="compositionally biased region" description="Low complexity" evidence="1">
    <location>
        <begin position="84"/>
        <end position="96"/>
    </location>
</feature>
<evidence type="ECO:0000313" key="2">
    <source>
        <dbReference type="EMBL" id="PON30957.1"/>
    </source>
</evidence>
<dbReference type="STRING" id="398673.A0A2P5A330"/>
<evidence type="ECO:0000313" key="3">
    <source>
        <dbReference type="Proteomes" id="UP000054821"/>
    </source>
</evidence>
<organism evidence="2 3">
    <name type="scientific">Trichoderma gamsii</name>
    <dbReference type="NCBI Taxonomy" id="398673"/>
    <lineage>
        <taxon>Eukaryota</taxon>
        <taxon>Fungi</taxon>
        <taxon>Dikarya</taxon>
        <taxon>Ascomycota</taxon>
        <taxon>Pezizomycotina</taxon>
        <taxon>Sordariomycetes</taxon>
        <taxon>Hypocreomycetidae</taxon>
        <taxon>Hypocreales</taxon>
        <taxon>Hypocreaceae</taxon>
        <taxon>Trichoderma</taxon>
    </lineage>
</organism>
<dbReference type="GeneID" id="29983226"/>